<gene>
    <name evidence="2" type="ORF">SNAT2548_LOCUS33294</name>
</gene>
<organism evidence="2 3">
    <name type="scientific">Symbiodinium natans</name>
    <dbReference type="NCBI Taxonomy" id="878477"/>
    <lineage>
        <taxon>Eukaryota</taxon>
        <taxon>Sar</taxon>
        <taxon>Alveolata</taxon>
        <taxon>Dinophyceae</taxon>
        <taxon>Suessiales</taxon>
        <taxon>Symbiodiniaceae</taxon>
        <taxon>Symbiodinium</taxon>
    </lineage>
</organism>
<feature type="region of interest" description="Disordered" evidence="1">
    <location>
        <begin position="108"/>
        <end position="152"/>
    </location>
</feature>
<comment type="caution">
    <text evidence="2">The sequence shown here is derived from an EMBL/GenBank/DDBJ whole genome shotgun (WGS) entry which is preliminary data.</text>
</comment>
<dbReference type="AlphaFoldDB" id="A0A812UU43"/>
<sequence length="152" mass="16800">MAALDKRLMELHETKAGLWKIKEELFTLLLVDLDPHLSSLPDAARQMQIRAEIRDTLGAGGDIVGVFPVGGTWGHHTALDIHQLVKRDLRALLLPVTGKACWVPLSQAEMTKKRKRQQDAGLTTAKGRGRGDRSGPGEPSRGCHSPRRDSRR</sequence>
<evidence type="ECO:0000313" key="2">
    <source>
        <dbReference type="EMBL" id="CAE7583649.1"/>
    </source>
</evidence>
<reference evidence="2" key="1">
    <citation type="submission" date="2021-02" db="EMBL/GenBank/DDBJ databases">
        <authorList>
            <person name="Dougan E. K."/>
            <person name="Rhodes N."/>
            <person name="Thang M."/>
            <person name="Chan C."/>
        </authorList>
    </citation>
    <scope>NUCLEOTIDE SEQUENCE</scope>
</reference>
<dbReference type="OrthoDB" id="10481938at2759"/>
<accession>A0A812UU43</accession>
<protein>
    <submittedName>
        <fullName evidence="2">Uncharacterized protein</fullName>
    </submittedName>
</protein>
<keyword evidence="3" id="KW-1185">Reference proteome</keyword>
<proteinExistence type="predicted"/>
<evidence type="ECO:0000256" key="1">
    <source>
        <dbReference type="SAM" id="MobiDB-lite"/>
    </source>
</evidence>
<dbReference type="EMBL" id="CAJNDS010002748">
    <property type="protein sequence ID" value="CAE7583649.1"/>
    <property type="molecule type" value="Genomic_DNA"/>
</dbReference>
<dbReference type="Proteomes" id="UP000604046">
    <property type="component" value="Unassembled WGS sequence"/>
</dbReference>
<evidence type="ECO:0000313" key="3">
    <source>
        <dbReference type="Proteomes" id="UP000604046"/>
    </source>
</evidence>
<name>A0A812UU43_9DINO</name>